<sequence length="348" mass="40205">MVCLDLSALNLTKLVDFDVNKLAKEPEPHVDELANYVGEVQGERGNNEGDVMNDDDNEVADFNEDEREIIHVECDRNLVVKKMTRVFNKNVLWSRNRYESSLRRAMRKIREIIRGKHVEGYRMLAYYVEQFKVKNPGSTCVINWIDEAPEKKPTFKHLFIGIGTAISLFKEHCRPIIRIDAYHLKGLYKGALMIAVSLDGNNGQFSLAYAVVEKENHQEWSFFLDGLVRALDVVKNQSRFTILSDRHKSTRARFKFDQTLKCSDNTNNFIKSFNHVILNFRVENYRKVYDTIVHPISTPTIWESITLPELDAQYSQVKKGTPEEHKRRDSQPLSPAIVTTSFGFGTTR</sequence>
<evidence type="ECO:0000313" key="4">
    <source>
        <dbReference type="Proteomes" id="UP001153076"/>
    </source>
</evidence>
<feature type="compositionally biased region" description="Basic and acidic residues" evidence="1">
    <location>
        <begin position="320"/>
        <end position="330"/>
    </location>
</feature>
<gene>
    <name evidence="3" type="ORF">Cgig2_021595</name>
</gene>
<dbReference type="Proteomes" id="UP001153076">
    <property type="component" value="Unassembled WGS sequence"/>
</dbReference>
<proteinExistence type="predicted"/>
<feature type="region of interest" description="Disordered" evidence="1">
    <location>
        <begin position="316"/>
        <end position="348"/>
    </location>
</feature>
<reference evidence="3" key="1">
    <citation type="submission" date="2022-04" db="EMBL/GenBank/DDBJ databases">
        <title>Carnegiea gigantea Genome sequencing and assembly v2.</title>
        <authorList>
            <person name="Copetti D."/>
            <person name="Sanderson M.J."/>
            <person name="Burquez A."/>
            <person name="Wojciechowski M.F."/>
        </authorList>
    </citation>
    <scope>NUCLEOTIDE SEQUENCE</scope>
    <source>
        <strain evidence="3">SGP5-SGP5p</strain>
        <tissue evidence="3">Aerial part</tissue>
    </source>
</reference>
<organism evidence="3 4">
    <name type="scientific">Carnegiea gigantea</name>
    <dbReference type="NCBI Taxonomy" id="171969"/>
    <lineage>
        <taxon>Eukaryota</taxon>
        <taxon>Viridiplantae</taxon>
        <taxon>Streptophyta</taxon>
        <taxon>Embryophyta</taxon>
        <taxon>Tracheophyta</taxon>
        <taxon>Spermatophyta</taxon>
        <taxon>Magnoliopsida</taxon>
        <taxon>eudicotyledons</taxon>
        <taxon>Gunneridae</taxon>
        <taxon>Pentapetalae</taxon>
        <taxon>Caryophyllales</taxon>
        <taxon>Cactineae</taxon>
        <taxon>Cactaceae</taxon>
        <taxon>Cactoideae</taxon>
        <taxon>Echinocereeae</taxon>
        <taxon>Carnegiea</taxon>
    </lineage>
</organism>
<dbReference type="PANTHER" id="PTHR31973:SF187">
    <property type="entry name" value="MUTATOR TRANSPOSASE MUDRA PROTEIN"/>
    <property type="match status" value="1"/>
</dbReference>
<keyword evidence="4" id="KW-1185">Reference proteome</keyword>
<accession>A0A9Q1GJI0</accession>
<dbReference type="EMBL" id="JAKOGI010003690">
    <property type="protein sequence ID" value="KAJ8420225.1"/>
    <property type="molecule type" value="Genomic_DNA"/>
</dbReference>
<dbReference type="InterPro" id="IPR018289">
    <property type="entry name" value="MULE_transposase_dom"/>
</dbReference>
<evidence type="ECO:0000256" key="1">
    <source>
        <dbReference type="SAM" id="MobiDB-lite"/>
    </source>
</evidence>
<protein>
    <recommendedName>
        <fullName evidence="2">MULE transposase domain-containing protein</fullName>
    </recommendedName>
</protein>
<dbReference type="OrthoDB" id="683469at2759"/>
<dbReference type="AlphaFoldDB" id="A0A9Q1GJI0"/>
<name>A0A9Q1GJI0_9CARY</name>
<feature type="domain" description="MULE transposase" evidence="2">
    <location>
        <begin position="177"/>
        <end position="251"/>
    </location>
</feature>
<comment type="caution">
    <text evidence="3">The sequence shown here is derived from an EMBL/GenBank/DDBJ whole genome shotgun (WGS) entry which is preliminary data.</text>
</comment>
<feature type="compositionally biased region" description="Polar residues" evidence="1">
    <location>
        <begin position="331"/>
        <end position="348"/>
    </location>
</feature>
<evidence type="ECO:0000313" key="3">
    <source>
        <dbReference type="EMBL" id="KAJ8420225.1"/>
    </source>
</evidence>
<dbReference type="PANTHER" id="PTHR31973">
    <property type="entry name" value="POLYPROTEIN, PUTATIVE-RELATED"/>
    <property type="match status" value="1"/>
</dbReference>
<dbReference type="Pfam" id="PF10551">
    <property type="entry name" value="MULE"/>
    <property type="match status" value="1"/>
</dbReference>
<evidence type="ECO:0000259" key="2">
    <source>
        <dbReference type="Pfam" id="PF10551"/>
    </source>
</evidence>